<evidence type="ECO:0000256" key="1">
    <source>
        <dbReference type="SAM" id="Phobius"/>
    </source>
</evidence>
<feature type="transmembrane region" description="Helical" evidence="1">
    <location>
        <begin position="12"/>
        <end position="29"/>
    </location>
</feature>
<keyword evidence="1" id="KW-0472">Membrane</keyword>
<feature type="transmembrane region" description="Helical" evidence="1">
    <location>
        <begin position="161"/>
        <end position="179"/>
    </location>
</feature>
<feature type="transmembrane region" description="Helical" evidence="1">
    <location>
        <begin position="82"/>
        <end position="98"/>
    </location>
</feature>
<sequence length="401" mass="47594">MKISSVKKYNTPNLVFILSLIVFFLDAIVNRFISIPIYVSTLPIFTLTLLFLYKNIFLYVFILFSTLLLASSYFYSLTIEDIGYFFYFLFFIFSFFYLKKELLNNNIILSLPLFYFIFFLTCLFFWVYLINIDYQPHVADMSAKGANIEYYREYHSGLFRAPHFPSYLFYFVSLTIFYFRKKLGKYKTFIFILICIMAILISGSRTPIFSLIFASLIYFSTSRLRNITLSFLIIILVGILFINIEFILELSKGTPFFQYLSFIYTLKNEPERLSRIQLFFVFINSVKDFSIYELFFGRSFSEQFEVMQSYIGQRLWFHNDILAIFYSYGLVGIVIFTTVIISIYIKLIRPSNNTTINIYFLSIIVFSFVNGILYHPSYIIITLLFWMLKNERSSSCIHSVR</sequence>
<feature type="transmembrane region" description="Helical" evidence="1">
    <location>
        <begin position="357"/>
        <end position="388"/>
    </location>
</feature>
<proteinExistence type="predicted"/>
<feature type="transmembrane region" description="Helical" evidence="1">
    <location>
        <begin position="191"/>
        <end position="221"/>
    </location>
</feature>
<dbReference type="AlphaFoldDB" id="A0A385JNQ9"/>
<name>A0A385JNQ9_9GAMM</name>
<accession>A0A385JNQ9</accession>
<protein>
    <submittedName>
        <fullName evidence="2">Wzy</fullName>
    </submittedName>
</protein>
<dbReference type="EMBL" id="KY710726">
    <property type="protein sequence ID" value="AXY99943.1"/>
    <property type="molecule type" value="Genomic_DNA"/>
</dbReference>
<organism evidence="2">
    <name type="scientific">Proteus penneri</name>
    <dbReference type="NCBI Taxonomy" id="102862"/>
    <lineage>
        <taxon>Bacteria</taxon>
        <taxon>Pseudomonadati</taxon>
        <taxon>Pseudomonadota</taxon>
        <taxon>Gammaproteobacteria</taxon>
        <taxon>Enterobacterales</taxon>
        <taxon>Morganellaceae</taxon>
        <taxon>Proteus</taxon>
    </lineage>
</organism>
<reference evidence="2" key="1">
    <citation type="journal article" date="2017" name="PLoS ONE">
        <title>Genetic diversity of the O antigens of Proteus species and the development of a suspension array for molecular serotyping.</title>
        <authorList>
            <person name="Yu X."/>
            <person name="Torzewska A."/>
            <person name="Zhang X."/>
            <person name="Yin Z."/>
            <person name="Drzewiecka D."/>
            <person name="Cao H."/>
            <person name="Liu B."/>
            <person name="Knirel Y.A."/>
            <person name="Rozalski A."/>
            <person name="Wang L."/>
        </authorList>
    </citation>
    <scope>NUCLEOTIDE SEQUENCE</scope>
    <source>
        <strain evidence="2">G2654</strain>
    </source>
</reference>
<feature type="transmembrane region" description="Helical" evidence="1">
    <location>
        <begin position="107"/>
        <end position="129"/>
    </location>
</feature>
<feature type="transmembrane region" description="Helical" evidence="1">
    <location>
        <begin position="58"/>
        <end position="76"/>
    </location>
</feature>
<keyword evidence="1" id="KW-1133">Transmembrane helix</keyword>
<keyword evidence="1" id="KW-0812">Transmembrane</keyword>
<evidence type="ECO:0000313" key="2">
    <source>
        <dbReference type="EMBL" id="AXY99943.1"/>
    </source>
</evidence>
<feature type="transmembrane region" description="Helical" evidence="1">
    <location>
        <begin position="227"/>
        <end position="248"/>
    </location>
</feature>
<dbReference type="RefSeq" id="WP_311748194.1">
    <property type="nucleotide sequence ID" value="NZ_JAPGAG010000006.1"/>
</dbReference>
<feature type="transmembrane region" description="Helical" evidence="1">
    <location>
        <begin position="321"/>
        <end position="345"/>
    </location>
</feature>